<evidence type="ECO:0000256" key="11">
    <source>
        <dbReference type="ARBA" id="ARBA00023180"/>
    </source>
</evidence>
<keyword evidence="7 13" id="KW-1133">Transmembrane helix</keyword>
<evidence type="ECO:0000256" key="7">
    <source>
        <dbReference type="ARBA" id="ARBA00022989"/>
    </source>
</evidence>
<evidence type="ECO:0000256" key="6">
    <source>
        <dbReference type="ARBA" id="ARBA00022840"/>
    </source>
</evidence>
<dbReference type="PANTHER" id="PTHR24416">
    <property type="entry name" value="TYROSINE-PROTEIN KINASE RECEPTOR"/>
    <property type="match status" value="1"/>
</dbReference>
<dbReference type="SMART" id="SM00220">
    <property type="entry name" value="S_TKc"/>
    <property type="match status" value="1"/>
</dbReference>
<feature type="region of interest" description="Disordered" evidence="12">
    <location>
        <begin position="948"/>
        <end position="973"/>
    </location>
</feature>
<dbReference type="Proteomes" id="UP001642483">
    <property type="component" value="Unassembled WGS sequence"/>
</dbReference>
<evidence type="ECO:0000256" key="4">
    <source>
        <dbReference type="ARBA" id="ARBA00022729"/>
    </source>
</evidence>
<dbReference type="SUPFAM" id="SSF49785">
    <property type="entry name" value="Galactose-binding domain-like"/>
    <property type="match status" value="1"/>
</dbReference>
<feature type="region of interest" description="Disordered" evidence="12">
    <location>
        <begin position="599"/>
        <end position="624"/>
    </location>
</feature>
<keyword evidence="9" id="KW-1015">Disulfide bond</keyword>
<dbReference type="Pfam" id="PF07714">
    <property type="entry name" value="PK_Tyr_Ser-Thr"/>
    <property type="match status" value="1"/>
</dbReference>
<dbReference type="Gene3D" id="2.60.120.260">
    <property type="entry name" value="Galactose-binding domain-like"/>
    <property type="match status" value="1"/>
</dbReference>
<keyword evidence="2" id="KW-1003">Cell membrane</keyword>
<feature type="signal peptide" evidence="14">
    <location>
        <begin position="1"/>
        <end position="34"/>
    </location>
</feature>
<keyword evidence="8 13" id="KW-0472">Membrane</keyword>
<feature type="chain" id="PRO_5047317982" description="Discoidin domain-containing receptor 2-like" evidence="14">
    <location>
        <begin position="35"/>
        <end position="973"/>
    </location>
</feature>
<evidence type="ECO:0000256" key="10">
    <source>
        <dbReference type="ARBA" id="ARBA00023170"/>
    </source>
</evidence>
<keyword evidence="3 13" id="KW-0812">Transmembrane</keyword>
<keyword evidence="18" id="KW-1185">Reference proteome</keyword>
<dbReference type="PANTHER" id="PTHR24416:SF634">
    <property type="entry name" value="DISCOIDIN DOMAIN-CONTAINING RECEPTOR TYROSINE KINASE B"/>
    <property type="match status" value="1"/>
</dbReference>
<dbReference type="InterPro" id="IPR048525">
    <property type="entry name" value="DDR1-2_DS-like"/>
</dbReference>
<keyword evidence="11" id="KW-0325">Glycoprotein</keyword>
<evidence type="ECO:0000256" key="14">
    <source>
        <dbReference type="SAM" id="SignalP"/>
    </source>
</evidence>
<evidence type="ECO:0000256" key="2">
    <source>
        <dbReference type="ARBA" id="ARBA00022475"/>
    </source>
</evidence>
<evidence type="ECO:0000259" key="15">
    <source>
        <dbReference type="PROSITE" id="PS50011"/>
    </source>
</evidence>
<dbReference type="Gene3D" id="3.30.200.20">
    <property type="entry name" value="Phosphorylase Kinase, domain 1"/>
    <property type="match status" value="1"/>
</dbReference>
<dbReference type="InterPro" id="IPR011009">
    <property type="entry name" value="Kinase-like_dom_sf"/>
</dbReference>
<evidence type="ECO:0000256" key="3">
    <source>
        <dbReference type="ARBA" id="ARBA00022692"/>
    </source>
</evidence>
<dbReference type="SMART" id="SM00219">
    <property type="entry name" value="TyrKc"/>
    <property type="match status" value="1"/>
</dbReference>
<dbReference type="Pfam" id="PF21114">
    <property type="entry name" value="DDR1-2_DS-like"/>
    <property type="match status" value="1"/>
</dbReference>
<gene>
    <name evidence="17" type="ORF">CVLEPA_LOCUS3149</name>
</gene>
<evidence type="ECO:0000256" key="5">
    <source>
        <dbReference type="ARBA" id="ARBA00022741"/>
    </source>
</evidence>
<keyword evidence="4 14" id="KW-0732">Signal</keyword>
<dbReference type="Gene3D" id="2.60.120.1190">
    <property type="match status" value="1"/>
</dbReference>
<feature type="transmembrane region" description="Helical" evidence="13">
    <location>
        <begin position="431"/>
        <end position="454"/>
    </location>
</feature>
<comment type="caution">
    <text evidence="17">The sequence shown here is derived from an EMBL/GenBank/DDBJ whole genome shotgun (WGS) entry which is preliminary data.</text>
</comment>
<evidence type="ECO:0000313" key="17">
    <source>
        <dbReference type="EMBL" id="CAK8673353.1"/>
    </source>
</evidence>
<evidence type="ECO:0000256" key="9">
    <source>
        <dbReference type="ARBA" id="ARBA00023157"/>
    </source>
</evidence>
<dbReference type="InterPro" id="IPR008979">
    <property type="entry name" value="Galactose-bd-like_sf"/>
</dbReference>
<evidence type="ECO:0000259" key="16">
    <source>
        <dbReference type="PROSITE" id="PS50022"/>
    </source>
</evidence>
<dbReference type="InterPro" id="IPR001245">
    <property type="entry name" value="Ser-Thr/Tyr_kinase_cat_dom"/>
</dbReference>
<feature type="region of interest" description="Disordered" evidence="12">
    <location>
        <begin position="531"/>
        <end position="570"/>
    </location>
</feature>
<evidence type="ECO:0000256" key="1">
    <source>
        <dbReference type="ARBA" id="ARBA00004251"/>
    </source>
</evidence>
<feature type="domain" description="F5/8 type C" evidence="16">
    <location>
        <begin position="40"/>
        <end position="196"/>
    </location>
</feature>
<dbReference type="SUPFAM" id="SSF56112">
    <property type="entry name" value="Protein kinase-like (PK-like)"/>
    <property type="match status" value="1"/>
</dbReference>
<dbReference type="PROSITE" id="PS01286">
    <property type="entry name" value="FA58C_2"/>
    <property type="match status" value="1"/>
</dbReference>
<sequence>MSRCTSHKGVFQAKRRYGLLNFLLFTAWLHLASPQVDEACRHPLGMEDKRIPDSSITVTSFYAAGTGPQYARLQRDEGDGAWCPRNPIQANKEDEHIQVKLPSSYFVTRIATQGRYAHGMGQEHVRSYKVKYSRDGNNWFNWTDPRGVDTLQGNSDANTVKQQVLSPGVAGARYVRIVPTTNQDRPVCMRLELYGCLWTSGLISYGMTAPDDVFPFPPRNPSTMYSDDTYDGIKRSPYFSRGLGQLTDGIVGDDDLSKTKSHFQTNAMGYDYVGWSQNTQQDRNVDITFRFDDLKNFTSMRVHCGINENIGARIFLSLVIQHSVDGRIYSKNDDASRLAFNTQVDVKSMNSRWMTIPLRNVVARFIKASFTIDGKRLLISEIEFYNENAANNVADNYSYDDDYYNVIKDSGNKETQVPEGPTENVTNNGSIPIIIGALAGVIALLVVIVAALYYRQRKLRKTLTPPSYSYRSDSNRSEQMVTLAPLMGPSGSNGLRTVPMETKPPIPIYQEIGPTPTVFPPDNLYLEPRDVIATTPPPPYQKAAPGQPESGATFHSQTSNQGNGSAGTSHYAETDLLLPNVELQAIQGVSGNNIYAVPWQSPSPRKHRRKQNKANTMPALHGTSSSAASTLLADLGEELHIDSSDLPPEFSRDRLKFVEKLGEGQFGEVQLCEAHPSLRDLVEEDEFQLPGSEDAPVLVAVKALREGASRNAKEDFLKEVRIMSRLQDPNIVRLLAICTVDDRYAMITEYMENGDLNQYLRGFHNDITPAPGIKTISNDVLMSMARQIASGMTYLSSLHFVHRDLATRNCLVGSDNSIRISDFGMSRNMYQSDYYRIQGRAILPIRWMSWECVLMGKFSHASDVWAFGVTLWEIFSLCKHQPHAALTDQEVIENMHHIFRRTGEEVYLPRPKRCPASLFNMIRQCWKRTCEERPTFDQLLHYLLERHSKLNPGPKRPQVKPPTPKPRTLSRET</sequence>
<accession>A0ABP0F5M7</accession>
<dbReference type="InterPro" id="IPR050122">
    <property type="entry name" value="RTK"/>
</dbReference>
<dbReference type="Gene3D" id="1.10.510.10">
    <property type="entry name" value="Transferase(Phosphotransferase) domain 1"/>
    <property type="match status" value="1"/>
</dbReference>
<proteinExistence type="predicted"/>
<dbReference type="CDD" id="cd05051">
    <property type="entry name" value="PTKc_DDR"/>
    <property type="match status" value="1"/>
</dbReference>
<evidence type="ECO:0008006" key="19">
    <source>
        <dbReference type="Google" id="ProtNLM"/>
    </source>
</evidence>
<keyword evidence="5" id="KW-0547">Nucleotide-binding</keyword>
<organism evidence="17 18">
    <name type="scientific">Clavelina lepadiformis</name>
    <name type="common">Light-bulb sea squirt</name>
    <name type="synonym">Ascidia lepadiformis</name>
    <dbReference type="NCBI Taxonomy" id="159417"/>
    <lineage>
        <taxon>Eukaryota</taxon>
        <taxon>Metazoa</taxon>
        <taxon>Chordata</taxon>
        <taxon>Tunicata</taxon>
        <taxon>Ascidiacea</taxon>
        <taxon>Aplousobranchia</taxon>
        <taxon>Clavelinidae</taxon>
        <taxon>Clavelina</taxon>
    </lineage>
</organism>
<dbReference type="InterPro" id="IPR008266">
    <property type="entry name" value="Tyr_kinase_AS"/>
</dbReference>
<dbReference type="PROSITE" id="PS50011">
    <property type="entry name" value="PROTEIN_KINASE_DOM"/>
    <property type="match status" value="1"/>
</dbReference>
<feature type="compositionally biased region" description="Polar residues" evidence="12">
    <location>
        <begin position="553"/>
        <end position="568"/>
    </location>
</feature>
<evidence type="ECO:0000256" key="8">
    <source>
        <dbReference type="ARBA" id="ARBA00023136"/>
    </source>
</evidence>
<name>A0ABP0F5M7_CLALP</name>
<feature type="domain" description="Protein kinase" evidence="15">
    <location>
        <begin position="655"/>
        <end position="950"/>
    </location>
</feature>
<dbReference type="Pfam" id="PF00754">
    <property type="entry name" value="F5_F8_type_C"/>
    <property type="match status" value="1"/>
</dbReference>
<keyword evidence="10" id="KW-0675">Receptor</keyword>
<protein>
    <recommendedName>
        <fullName evidence="19">Discoidin domain-containing receptor 2-like</fullName>
    </recommendedName>
</protein>
<comment type="subcellular location">
    <subcellularLocation>
        <location evidence="1">Cell membrane</location>
        <topology evidence="1">Single-pass type I membrane protein</topology>
    </subcellularLocation>
</comment>
<evidence type="ECO:0000256" key="12">
    <source>
        <dbReference type="SAM" id="MobiDB-lite"/>
    </source>
</evidence>
<dbReference type="InterPro" id="IPR000421">
    <property type="entry name" value="FA58C"/>
</dbReference>
<dbReference type="PROSITE" id="PS00109">
    <property type="entry name" value="PROTEIN_KINASE_TYR"/>
    <property type="match status" value="1"/>
</dbReference>
<dbReference type="InterPro" id="IPR000719">
    <property type="entry name" value="Prot_kinase_dom"/>
</dbReference>
<evidence type="ECO:0000313" key="18">
    <source>
        <dbReference type="Proteomes" id="UP001642483"/>
    </source>
</evidence>
<dbReference type="CDD" id="cd00057">
    <property type="entry name" value="FA58C"/>
    <property type="match status" value="1"/>
</dbReference>
<dbReference type="EMBL" id="CAWYQH010000002">
    <property type="protein sequence ID" value="CAK8673353.1"/>
    <property type="molecule type" value="Genomic_DNA"/>
</dbReference>
<dbReference type="PROSITE" id="PS50022">
    <property type="entry name" value="FA58C_3"/>
    <property type="match status" value="1"/>
</dbReference>
<dbReference type="PRINTS" id="PR00109">
    <property type="entry name" value="TYRKINASE"/>
</dbReference>
<dbReference type="SMART" id="SM00231">
    <property type="entry name" value="FA58C"/>
    <property type="match status" value="1"/>
</dbReference>
<reference evidence="17 18" key="1">
    <citation type="submission" date="2024-02" db="EMBL/GenBank/DDBJ databases">
        <authorList>
            <person name="Daric V."/>
            <person name="Darras S."/>
        </authorList>
    </citation>
    <scope>NUCLEOTIDE SEQUENCE [LARGE SCALE GENOMIC DNA]</scope>
</reference>
<keyword evidence="6" id="KW-0067">ATP-binding</keyword>
<evidence type="ECO:0000256" key="13">
    <source>
        <dbReference type="SAM" id="Phobius"/>
    </source>
</evidence>
<dbReference type="InterPro" id="IPR020635">
    <property type="entry name" value="Tyr_kinase_cat_dom"/>
</dbReference>